<evidence type="ECO:0000259" key="1">
    <source>
        <dbReference type="Pfam" id="PF14690"/>
    </source>
</evidence>
<dbReference type="Pfam" id="PF14690">
    <property type="entry name" value="Zn_ribbon_ISL3"/>
    <property type="match status" value="1"/>
</dbReference>
<dbReference type="PANTHER" id="PTHR33498">
    <property type="entry name" value="TRANSPOSASE FOR INSERTION SEQUENCE ELEMENT IS1557"/>
    <property type="match status" value="1"/>
</dbReference>
<dbReference type="EMBL" id="CP115965">
    <property type="protein sequence ID" value="WZW98774.1"/>
    <property type="molecule type" value="Genomic_DNA"/>
</dbReference>
<proteinExistence type="predicted"/>
<name>A0ABZ3C995_9ACTN</name>
<organism evidence="2 3">
    <name type="scientific">Propioniciclava soli</name>
    <dbReference type="NCBI Taxonomy" id="2775081"/>
    <lineage>
        <taxon>Bacteria</taxon>
        <taxon>Bacillati</taxon>
        <taxon>Actinomycetota</taxon>
        <taxon>Actinomycetes</taxon>
        <taxon>Propionibacteriales</taxon>
        <taxon>Propionibacteriaceae</taxon>
        <taxon>Propioniciclava</taxon>
    </lineage>
</organism>
<evidence type="ECO:0000313" key="3">
    <source>
        <dbReference type="Proteomes" id="UP001434337"/>
    </source>
</evidence>
<dbReference type="PANTHER" id="PTHR33498:SF1">
    <property type="entry name" value="TRANSPOSASE FOR INSERTION SEQUENCE ELEMENT IS1557"/>
    <property type="match status" value="1"/>
</dbReference>
<dbReference type="InterPro" id="IPR047951">
    <property type="entry name" value="Transpos_ISL3"/>
</dbReference>
<dbReference type="InterPro" id="IPR029261">
    <property type="entry name" value="Transposase_Znf"/>
</dbReference>
<sequence length="202" mass="22260">MSDATSTTPACPPVTSPDLTTFARVDALGLRVDAQQIWPDKAILFCSLVTVDDRCPRCGAGGRVHDQVLRRFTHLPVGRRPTWLSVRVPRFRCDGCGRVWRHSLKTVARPRSKLTRAADWWALCQVVLDHTPISGVAAVLGISWDTAHMAVTDVGTQLLIDHPGRLDGVEVVGVDEHAVRHEALLFRMEVRDLHRPAVVAVG</sequence>
<dbReference type="Proteomes" id="UP001434337">
    <property type="component" value="Chromosome"/>
</dbReference>
<accession>A0ABZ3C995</accession>
<reference evidence="2 3" key="1">
    <citation type="journal article" date="2023" name="Environ Microbiome">
        <title>A coral-associated actinobacterium mitigates coral bleaching under heat stress.</title>
        <authorList>
            <person name="Li J."/>
            <person name="Zou Y."/>
            <person name="Li Q."/>
            <person name="Zhang J."/>
            <person name="Bourne D.G."/>
            <person name="Lyu Y."/>
            <person name="Liu C."/>
            <person name="Zhang S."/>
        </authorList>
    </citation>
    <scope>NUCLEOTIDE SEQUENCE [LARGE SCALE GENOMIC DNA]</scope>
    <source>
        <strain evidence="2 3">SCSIO 13291</strain>
    </source>
</reference>
<protein>
    <submittedName>
        <fullName evidence="2">Transposase family protein</fullName>
    </submittedName>
</protein>
<keyword evidence="3" id="KW-1185">Reference proteome</keyword>
<gene>
    <name evidence="2" type="ORF">PCC79_00775</name>
</gene>
<evidence type="ECO:0000313" key="2">
    <source>
        <dbReference type="EMBL" id="WZW98774.1"/>
    </source>
</evidence>
<dbReference type="RefSeq" id="WP_342372716.1">
    <property type="nucleotide sequence ID" value="NZ_CP115965.1"/>
</dbReference>
<feature type="domain" description="Transposase IS204/IS1001/IS1096/IS1165 zinc-finger" evidence="1">
    <location>
        <begin position="54"/>
        <end position="96"/>
    </location>
</feature>